<feature type="region of interest" description="Disordered" evidence="1">
    <location>
        <begin position="85"/>
        <end position="109"/>
    </location>
</feature>
<feature type="transmembrane region" description="Helical" evidence="2">
    <location>
        <begin position="144"/>
        <end position="161"/>
    </location>
</feature>
<dbReference type="FunCoup" id="A0A2G5EMQ4">
    <property type="interactions" value="1260"/>
</dbReference>
<keyword evidence="4" id="KW-1185">Reference proteome</keyword>
<dbReference type="Pfam" id="PF11255">
    <property type="entry name" value="DUF3054"/>
    <property type="match status" value="1"/>
</dbReference>
<keyword evidence="2" id="KW-1133">Transmembrane helix</keyword>
<dbReference type="InParanoid" id="A0A2G5EMQ4"/>
<feature type="region of interest" description="Disordered" evidence="1">
    <location>
        <begin position="30"/>
        <end position="53"/>
    </location>
</feature>
<gene>
    <name evidence="3" type="ORF">AQUCO_00600054v1</name>
</gene>
<dbReference type="EMBL" id="KZ305023">
    <property type="protein sequence ID" value="PIA57055.1"/>
    <property type="molecule type" value="Genomic_DNA"/>
</dbReference>
<feature type="transmembrane region" description="Helical" evidence="2">
    <location>
        <begin position="240"/>
        <end position="264"/>
    </location>
</feature>
<evidence type="ECO:0000313" key="3">
    <source>
        <dbReference type="EMBL" id="PIA57055.1"/>
    </source>
</evidence>
<name>A0A2G5EMQ4_AQUCA</name>
<evidence type="ECO:0000256" key="1">
    <source>
        <dbReference type="SAM" id="MobiDB-lite"/>
    </source>
</evidence>
<feature type="compositionally biased region" description="Low complexity" evidence="1">
    <location>
        <begin position="35"/>
        <end position="53"/>
    </location>
</feature>
<feature type="transmembrane region" description="Helical" evidence="2">
    <location>
        <begin position="181"/>
        <end position="197"/>
    </location>
</feature>
<proteinExistence type="predicted"/>
<dbReference type="PANTHER" id="PTHR35283:SF3">
    <property type="entry name" value="T12C22.21 PROTEIN"/>
    <property type="match status" value="1"/>
</dbReference>
<feature type="compositionally biased region" description="Low complexity" evidence="1">
    <location>
        <begin position="85"/>
        <end position="103"/>
    </location>
</feature>
<accession>A0A2G5EMQ4</accession>
<feature type="transmembrane region" description="Helical" evidence="2">
    <location>
        <begin position="209"/>
        <end position="228"/>
    </location>
</feature>
<protein>
    <recommendedName>
        <fullName evidence="5">Transmembrane protein</fullName>
    </recommendedName>
</protein>
<evidence type="ECO:0008006" key="5">
    <source>
        <dbReference type="Google" id="ProtNLM"/>
    </source>
</evidence>
<organism evidence="3 4">
    <name type="scientific">Aquilegia coerulea</name>
    <name type="common">Rocky mountain columbine</name>
    <dbReference type="NCBI Taxonomy" id="218851"/>
    <lineage>
        <taxon>Eukaryota</taxon>
        <taxon>Viridiplantae</taxon>
        <taxon>Streptophyta</taxon>
        <taxon>Embryophyta</taxon>
        <taxon>Tracheophyta</taxon>
        <taxon>Spermatophyta</taxon>
        <taxon>Magnoliopsida</taxon>
        <taxon>Ranunculales</taxon>
        <taxon>Ranunculaceae</taxon>
        <taxon>Thalictroideae</taxon>
        <taxon>Aquilegia</taxon>
    </lineage>
</organism>
<dbReference type="OrthoDB" id="2015146at2759"/>
<keyword evidence="2" id="KW-0472">Membrane</keyword>
<sequence>MVPSKQVIKLYKVEWVRKKKMFMLTQAPNGRCRLSSSHPSSSSSPKFPNSNPNKQLFSQKPKFIYRNPRKPLNLTLVANAADSSRSADSASTTSTSTSSSSSTPFNEEERVFVGDERVPLEGVIQFDKQPNVDFWSKLNKWGRVALLSGGDVLALLVFSAIGRFSHGFPVFDVETLHTADPFIAGWFLGAYFLGGYGSEGRGMDGMSKAVVAAAKSWGVGIPLGIIIRAATLGHVPPARFILVTLGSTAVLLIGWRALLFTILLKDKGKNNDVYKRGSPFELFEDKLRRIAVGNFRALDSQQSLI</sequence>
<dbReference type="PANTHER" id="PTHR35283">
    <property type="entry name" value="T12C22.21 PROTEIN"/>
    <property type="match status" value="1"/>
</dbReference>
<evidence type="ECO:0000313" key="4">
    <source>
        <dbReference type="Proteomes" id="UP000230069"/>
    </source>
</evidence>
<dbReference type="AlphaFoldDB" id="A0A2G5EMQ4"/>
<keyword evidence="2" id="KW-0812">Transmembrane</keyword>
<dbReference type="InterPro" id="IPR021414">
    <property type="entry name" value="DUF3054"/>
</dbReference>
<dbReference type="Proteomes" id="UP000230069">
    <property type="component" value="Unassembled WGS sequence"/>
</dbReference>
<reference evidence="3 4" key="1">
    <citation type="submission" date="2017-09" db="EMBL/GenBank/DDBJ databases">
        <title>WGS assembly of Aquilegia coerulea Goldsmith.</title>
        <authorList>
            <person name="Hodges S."/>
            <person name="Kramer E."/>
            <person name="Nordborg M."/>
            <person name="Tomkins J."/>
            <person name="Borevitz J."/>
            <person name="Derieg N."/>
            <person name="Yan J."/>
            <person name="Mihaltcheva S."/>
            <person name="Hayes R.D."/>
            <person name="Rokhsar D."/>
        </authorList>
    </citation>
    <scope>NUCLEOTIDE SEQUENCE [LARGE SCALE GENOMIC DNA]</scope>
    <source>
        <strain evidence="4">cv. Goldsmith</strain>
    </source>
</reference>
<evidence type="ECO:0000256" key="2">
    <source>
        <dbReference type="SAM" id="Phobius"/>
    </source>
</evidence>